<evidence type="ECO:0000256" key="3">
    <source>
        <dbReference type="ARBA" id="ARBA00022741"/>
    </source>
</evidence>
<dbReference type="InterPro" id="IPR027417">
    <property type="entry name" value="P-loop_NTPase"/>
</dbReference>
<dbReference type="PANTHER" id="PTHR42734:SF5">
    <property type="entry name" value="IRON TRANSPORT SYSTEM ATP-BINDING PROTEIN HI_0361-RELATED"/>
    <property type="match status" value="1"/>
</dbReference>
<accession>A0ABP4VGZ3</accession>
<dbReference type="RefSeq" id="WP_163572806.1">
    <property type="nucleotide sequence ID" value="NZ_BAAANY010000055.1"/>
</dbReference>
<evidence type="ECO:0000256" key="2">
    <source>
        <dbReference type="ARBA" id="ARBA00022448"/>
    </source>
</evidence>
<dbReference type="CDD" id="cd03235">
    <property type="entry name" value="ABC_Metallic_Cations"/>
    <property type="match status" value="1"/>
</dbReference>
<keyword evidence="7" id="KW-1185">Reference proteome</keyword>
<evidence type="ECO:0000256" key="1">
    <source>
        <dbReference type="ARBA" id="ARBA00005417"/>
    </source>
</evidence>
<dbReference type="Proteomes" id="UP001500618">
    <property type="component" value="Unassembled WGS sequence"/>
</dbReference>
<name>A0ABP4VGZ3_9ACTN</name>
<gene>
    <name evidence="6" type="ORF">GCM10009765_83380</name>
</gene>
<dbReference type="GO" id="GO:0005524">
    <property type="term" value="F:ATP binding"/>
    <property type="evidence" value="ECO:0007669"/>
    <property type="project" value="UniProtKB-KW"/>
</dbReference>
<evidence type="ECO:0000313" key="6">
    <source>
        <dbReference type="EMBL" id="GAA1722734.1"/>
    </source>
</evidence>
<dbReference type="EMBL" id="BAAANY010000055">
    <property type="protein sequence ID" value="GAA1722734.1"/>
    <property type="molecule type" value="Genomic_DNA"/>
</dbReference>
<dbReference type="PANTHER" id="PTHR42734">
    <property type="entry name" value="METAL TRANSPORT SYSTEM ATP-BINDING PROTEIN TM_0124-RELATED"/>
    <property type="match status" value="1"/>
</dbReference>
<keyword evidence="3" id="KW-0547">Nucleotide-binding</keyword>
<dbReference type="PROSITE" id="PS50893">
    <property type="entry name" value="ABC_TRANSPORTER_2"/>
    <property type="match status" value="1"/>
</dbReference>
<comment type="caution">
    <text evidence="6">The sequence shown here is derived from an EMBL/GenBank/DDBJ whole genome shotgun (WGS) entry which is preliminary data.</text>
</comment>
<dbReference type="Gene3D" id="3.40.50.300">
    <property type="entry name" value="P-loop containing nucleotide triphosphate hydrolases"/>
    <property type="match status" value="1"/>
</dbReference>
<feature type="domain" description="ABC transporter" evidence="5">
    <location>
        <begin position="9"/>
        <end position="241"/>
    </location>
</feature>
<comment type="similarity">
    <text evidence="1">Belongs to the ABC transporter superfamily.</text>
</comment>
<organism evidence="6 7">
    <name type="scientific">Fodinicola feengrottensis</name>
    <dbReference type="NCBI Taxonomy" id="435914"/>
    <lineage>
        <taxon>Bacteria</taxon>
        <taxon>Bacillati</taxon>
        <taxon>Actinomycetota</taxon>
        <taxon>Actinomycetes</taxon>
        <taxon>Mycobacteriales</taxon>
        <taxon>Fodinicola</taxon>
    </lineage>
</organism>
<protein>
    <submittedName>
        <fullName evidence="6">Metal ABC transporter ATP-binding protein</fullName>
    </submittedName>
</protein>
<reference evidence="7" key="1">
    <citation type="journal article" date="2019" name="Int. J. Syst. Evol. Microbiol.">
        <title>The Global Catalogue of Microorganisms (GCM) 10K type strain sequencing project: providing services to taxonomists for standard genome sequencing and annotation.</title>
        <authorList>
            <consortium name="The Broad Institute Genomics Platform"/>
            <consortium name="The Broad Institute Genome Sequencing Center for Infectious Disease"/>
            <person name="Wu L."/>
            <person name="Ma J."/>
        </authorList>
    </citation>
    <scope>NUCLEOTIDE SEQUENCE [LARGE SCALE GENOMIC DNA]</scope>
    <source>
        <strain evidence="7">JCM 14718</strain>
    </source>
</reference>
<dbReference type="InterPro" id="IPR003593">
    <property type="entry name" value="AAA+_ATPase"/>
</dbReference>
<keyword evidence="2" id="KW-0813">Transport</keyword>
<sequence length="254" mass="26445">MPSNNEPTLVFDRVTVAYGSVLALQDVHGEVRAGEAVALVGPNGAGKSTLIKAILGLVPVARGAITVLGGSPAASRSKVAYVPQADTLDEDFPISAAGVVLMGRYRSVGWLRRPGRTDKAIAADALDQVGLADRAKDRFGTLSGGQRQRVLLARAIAQQPKLLLLDEPFNGVDAVSQDALLAAVAKLKADGAAVVVSTHDLALAHVSCEEVCLLNKHQFGFGPPDATLTPELLQAAYGGQALELHGDHVIVSRP</sequence>
<dbReference type="SMART" id="SM00382">
    <property type="entry name" value="AAA"/>
    <property type="match status" value="1"/>
</dbReference>
<dbReference type="SUPFAM" id="SSF52540">
    <property type="entry name" value="P-loop containing nucleoside triphosphate hydrolases"/>
    <property type="match status" value="1"/>
</dbReference>
<dbReference type="InterPro" id="IPR003439">
    <property type="entry name" value="ABC_transporter-like_ATP-bd"/>
</dbReference>
<evidence type="ECO:0000259" key="5">
    <source>
        <dbReference type="PROSITE" id="PS50893"/>
    </source>
</evidence>
<dbReference type="Pfam" id="PF00005">
    <property type="entry name" value="ABC_tran"/>
    <property type="match status" value="1"/>
</dbReference>
<evidence type="ECO:0000313" key="7">
    <source>
        <dbReference type="Proteomes" id="UP001500618"/>
    </source>
</evidence>
<dbReference type="InterPro" id="IPR050153">
    <property type="entry name" value="Metal_Ion_Import_ABC"/>
</dbReference>
<proteinExistence type="inferred from homology"/>
<dbReference type="InterPro" id="IPR017871">
    <property type="entry name" value="ABC_transporter-like_CS"/>
</dbReference>
<dbReference type="PROSITE" id="PS00211">
    <property type="entry name" value="ABC_TRANSPORTER_1"/>
    <property type="match status" value="1"/>
</dbReference>
<evidence type="ECO:0000256" key="4">
    <source>
        <dbReference type="ARBA" id="ARBA00022840"/>
    </source>
</evidence>
<keyword evidence="4 6" id="KW-0067">ATP-binding</keyword>